<keyword evidence="2" id="KW-0998">Cell outer membrane</keyword>
<dbReference type="EMBL" id="CP038437">
    <property type="protein sequence ID" value="QEM82864.1"/>
    <property type="molecule type" value="Genomic_DNA"/>
</dbReference>
<comment type="subcellular location">
    <subcellularLocation>
        <location evidence="2">Cell outer membrane</location>
    </subcellularLocation>
</comment>
<keyword evidence="6" id="KW-1185">Reference proteome</keyword>
<dbReference type="OrthoDB" id="9793905at2"/>
<dbReference type="CDD" id="cd19438">
    <property type="entry name" value="lipocalin_Blc-like"/>
    <property type="match status" value="1"/>
</dbReference>
<organism evidence="5 6">
    <name type="scientific">Halomonas binhaiensis</name>
    <dbReference type="NCBI Taxonomy" id="2562282"/>
    <lineage>
        <taxon>Bacteria</taxon>
        <taxon>Pseudomonadati</taxon>
        <taxon>Pseudomonadota</taxon>
        <taxon>Gammaproteobacteria</taxon>
        <taxon>Oceanospirillales</taxon>
        <taxon>Halomonadaceae</taxon>
        <taxon>Halomonas</taxon>
    </lineage>
</organism>
<dbReference type="PIRSF" id="PIRSF036893">
    <property type="entry name" value="Lipocalin_ApoD"/>
    <property type="match status" value="1"/>
</dbReference>
<reference evidence="5" key="1">
    <citation type="submission" date="2021-02" db="EMBL/GenBank/DDBJ databases">
        <title>Strain Y2R2, a novel species of the genus Halomonas.</title>
        <authorList>
            <person name="Huang H."/>
        </authorList>
    </citation>
    <scope>NUCLEOTIDE SEQUENCE</scope>
    <source>
        <strain evidence="5">Y2R2</strain>
    </source>
</reference>
<feature type="lipid moiety-binding region" description="S-diacylglycerol cysteine" evidence="3">
    <location>
        <position position="23"/>
    </location>
</feature>
<proteinExistence type="inferred from homology"/>
<dbReference type="Pfam" id="PF08212">
    <property type="entry name" value="Lipocalin_2"/>
    <property type="match status" value="1"/>
</dbReference>
<feature type="signal peptide" evidence="2">
    <location>
        <begin position="1"/>
        <end position="25"/>
    </location>
</feature>
<dbReference type="InterPro" id="IPR002446">
    <property type="entry name" value="Lipocalin_bac"/>
</dbReference>
<evidence type="ECO:0000256" key="3">
    <source>
        <dbReference type="PIRSR" id="PIRSR036893-52"/>
    </source>
</evidence>
<dbReference type="PROSITE" id="PS51257">
    <property type="entry name" value="PROKAR_LIPOPROTEIN"/>
    <property type="match status" value="1"/>
</dbReference>
<evidence type="ECO:0000259" key="4">
    <source>
        <dbReference type="Pfam" id="PF08212"/>
    </source>
</evidence>
<dbReference type="InterPro" id="IPR047202">
    <property type="entry name" value="Lipocalin_Blc-like_dom"/>
</dbReference>
<gene>
    <name evidence="5" type="ORF">E4T21_15920</name>
</gene>
<dbReference type="GO" id="GO:0009279">
    <property type="term" value="C:cell outer membrane"/>
    <property type="evidence" value="ECO:0007669"/>
    <property type="project" value="UniProtKB-SubCell"/>
</dbReference>
<keyword evidence="2" id="KW-0732">Signal</keyword>
<dbReference type="Proteomes" id="UP000324285">
    <property type="component" value="Chromosome"/>
</dbReference>
<dbReference type="Gene3D" id="2.40.128.20">
    <property type="match status" value="1"/>
</dbReference>
<dbReference type="PANTHER" id="PTHR10612:SF34">
    <property type="entry name" value="APOLIPOPROTEIN D"/>
    <property type="match status" value="1"/>
</dbReference>
<dbReference type="InterPro" id="IPR012674">
    <property type="entry name" value="Calycin"/>
</dbReference>
<dbReference type="RefSeq" id="WP_149285986.1">
    <property type="nucleotide sequence ID" value="NZ_CP038437.2"/>
</dbReference>
<evidence type="ECO:0000313" key="5">
    <source>
        <dbReference type="EMBL" id="QEM82864.1"/>
    </source>
</evidence>
<dbReference type="GO" id="GO:0006950">
    <property type="term" value="P:response to stress"/>
    <property type="evidence" value="ECO:0007669"/>
    <property type="project" value="UniProtKB-ARBA"/>
</dbReference>
<protein>
    <recommendedName>
        <fullName evidence="2">Outer membrane lipoprotein Blc</fullName>
    </recommendedName>
</protein>
<keyword evidence="2" id="KW-0472">Membrane</keyword>
<keyword evidence="2 3" id="KW-0449">Lipoprotein</keyword>
<dbReference type="AlphaFoldDB" id="A0A5C1NHU7"/>
<evidence type="ECO:0000256" key="1">
    <source>
        <dbReference type="ARBA" id="ARBA00006889"/>
    </source>
</evidence>
<dbReference type="InterPro" id="IPR022271">
    <property type="entry name" value="Lipocalin_ApoD"/>
</dbReference>
<feature type="chain" id="PRO_5023584812" description="Outer membrane lipoprotein Blc" evidence="2">
    <location>
        <begin position="26"/>
        <end position="194"/>
    </location>
</feature>
<dbReference type="SUPFAM" id="SSF50814">
    <property type="entry name" value="Lipocalins"/>
    <property type="match status" value="1"/>
</dbReference>
<keyword evidence="3" id="KW-0564">Palmitate</keyword>
<comment type="function">
    <text evidence="2">Involved in the storage or transport of lipids necessary for membrane maintenance under stressful conditions. Displays a binding preference for lysophospholipids.</text>
</comment>
<feature type="lipid moiety-binding region" description="N-palmitoyl cysteine" evidence="3">
    <location>
        <position position="23"/>
    </location>
</feature>
<feature type="domain" description="Lipocalin/cytosolic fatty-acid binding" evidence="4">
    <location>
        <begin position="38"/>
        <end position="176"/>
    </location>
</feature>
<sequence>MTRLKLFRRSSCILLCALLVTSCTGIPQGTQPINDFVLDDYLGRWYEIARFDHSFEEGLDCVTADYSLRDDGGVRVINRGLNLDSGETDVAEGKAYPLGAANEGRLKVSFFGPFYASYNILALDEHGQWSLVTGPDRDYLWILSRTPRLDDATYRQLVEMARDLDYPVQQLLEVEQGEACSVLKDREQDTSPET</sequence>
<evidence type="ECO:0000313" key="6">
    <source>
        <dbReference type="Proteomes" id="UP000324285"/>
    </source>
</evidence>
<comment type="subunit">
    <text evidence="2">Homodimer.</text>
</comment>
<dbReference type="PANTHER" id="PTHR10612">
    <property type="entry name" value="APOLIPOPROTEIN D"/>
    <property type="match status" value="1"/>
</dbReference>
<accession>A0A5C1NHU7</accession>
<dbReference type="GO" id="GO:0008289">
    <property type="term" value="F:lipid binding"/>
    <property type="evidence" value="ECO:0007669"/>
    <property type="project" value="UniProtKB-UniRule"/>
</dbReference>
<dbReference type="InterPro" id="IPR000566">
    <property type="entry name" value="Lipocln_cytosolic_FA-bd_dom"/>
</dbReference>
<dbReference type="PRINTS" id="PR01171">
    <property type="entry name" value="BCTLIPOCALIN"/>
</dbReference>
<evidence type="ECO:0000256" key="2">
    <source>
        <dbReference type="PIRNR" id="PIRNR036893"/>
    </source>
</evidence>
<dbReference type="KEGG" id="hbh:E4T21_15920"/>
<keyword evidence="2" id="KW-0446">Lipid-binding</keyword>
<name>A0A5C1NHU7_9GAMM</name>
<comment type="similarity">
    <text evidence="1 2">Belongs to the calycin superfamily. Lipocalin family.</text>
</comment>